<proteinExistence type="predicted"/>
<gene>
    <name evidence="2" type="ORF">Ahy_A09g045611</name>
</gene>
<evidence type="ECO:0000256" key="1">
    <source>
        <dbReference type="SAM" id="MobiDB-lite"/>
    </source>
</evidence>
<comment type="caution">
    <text evidence="2">The sequence shown here is derived from an EMBL/GenBank/DDBJ whole genome shotgun (WGS) entry which is preliminary data.</text>
</comment>
<dbReference type="EMBL" id="SDMP01000009">
    <property type="protein sequence ID" value="RYR39968.1"/>
    <property type="molecule type" value="Genomic_DNA"/>
</dbReference>
<name>A0A445BMR8_ARAHY</name>
<reference evidence="2 3" key="1">
    <citation type="submission" date="2019-01" db="EMBL/GenBank/DDBJ databases">
        <title>Sequencing of cultivated peanut Arachis hypogaea provides insights into genome evolution and oil improvement.</title>
        <authorList>
            <person name="Chen X."/>
        </authorList>
    </citation>
    <scope>NUCLEOTIDE SEQUENCE [LARGE SCALE GENOMIC DNA]</scope>
    <source>
        <strain evidence="3">cv. Fuhuasheng</strain>
        <tissue evidence="2">Leaves</tissue>
    </source>
</reference>
<evidence type="ECO:0000313" key="2">
    <source>
        <dbReference type="EMBL" id="RYR39968.1"/>
    </source>
</evidence>
<accession>A0A445BMR8</accession>
<dbReference type="AlphaFoldDB" id="A0A445BMR8"/>
<sequence>MTGDRFTVDGLTVYYEWYIEQYGMHLRLSDRVAGEEVPAQDHYFKAPAYDQQFQMPAYDQQHQMPTYDQYFQMPVYDQQHQMPAFEQPFQMPAYEPQFQMSVYEQQFQMPTFDQQYLVVPPGEQFSPLVPTDSLSLSQVLRDTDTAHLFPTREQKTPAPTVQSAGRRASSGHASDFDVDTSTGHIQHVGPSAPPRTQLFDLSECLQEEEDVLRDDDLGGASAPGLTGSWICDTGSSSMTDFGGLDAGVSQGHPYNLRTQTAPPDKYTPSLYLKKAPRK</sequence>
<evidence type="ECO:0000313" key="3">
    <source>
        <dbReference type="Proteomes" id="UP000289738"/>
    </source>
</evidence>
<keyword evidence="3" id="KW-1185">Reference proteome</keyword>
<organism evidence="2 3">
    <name type="scientific">Arachis hypogaea</name>
    <name type="common">Peanut</name>
    <dbReference type="NCBI Taxonomy" id="3818"/>
    <lineage>
        <taxon>Eukaryota</taxon>
        <taxon>Viridiplantae</taxon>
        <taxon>Streptophyta</taxon>
        <taxon>Embryophyta</taxon>
        <taxon>Tracheophyta</taxon>
        <taxon>Spermatophyta</taxon>
        <taxon>Magnoliopsida</taxon>
        <taxon>eudicotyledons</taxon>
        <taxon>Gunneridae</taxon>
        <taxon>Pentapetalae</taxon>
        <taxon>rosids</taxon>
        <taxon>fabids</taxon>
        <taxon>Fabales</taxon>
        <taxon>Fabaceae</taxon>
        <taxon>Papilionoideae</taxon>
        <taxon>50 kb inversion clade</taxon>
        <taxon>dalbergioids sensu lato</taxon>
        <taxon>Dalbergieae</taxon>
        <taxon>Pterocarpus clade</taxon>
        <taxon>Arachis</taxon>
    </lineage>
</organism>
<feature type="region of interest" description="Disordered" evidence="1">
    <location>
        <begin position="242"/>
        <end position="278"/>
    </location>
</feature>
<feature type="compositionally biased region" description="Low complexity" evidence="1">
    <location>
        <begin position="163"/>
        <end position="173"/>
    </location>
</feature>
<protein>
    <submittedName>
        <fullName evidence="2">Uncharacterized protein</fullName>
    </submittedName>
</protein>
<dbReference type="Proteomes" id="UP000289738">
    <property type="component" value="Chromosome A09"/>
</dbReference>
<feature type="region of interest" description="Disordered" evidence="1">
    <location>
        <begin position="152"/>
        <end position="196"/>
    </location>
</feature>